<protein>
    <recommendedName>
        <fullName evidence="9">Cobalamin biosynthesis protein CobD</fullName>
    </recommendedName>
</protein>
<accession>A0ABU3ZAJ4</accession>
<comment type="caution">
    <text evidence="10">The sequence shown here is derived from an EMBL/GenBank/DDBJ whole genome shotgun (WGS) entry which is preliminary data.</text>
</comment>
<organism evidence="10 11">
    <name type="scientific">Veillonella absiana</name>
    <dbReference type="NCBI Taxonomy" id="3079305"/>
    <lineage>
        <taxon>Bacteria</taxon>
        <taxon>Bacillati</taxon>
        <taxon>Bacillota</taxon>
        <taxon>Negativicutes</taxon>
        <taxon>Veillonellales</taxon>
        <taxon>Veillonellaceae</taxon>
        <taxon>Veillonella</taxon>
    </lineage>
</organism>
<evidence type="ECO:0000313" key="11">
    <source>
        <dbReference type="Proteomes" id="UP001272515"/>
    </source>
</evidence>
<feature type="transmembrane region" description="Helical" evidence="9">
    <location>
        <begin position="218"/>
        <end position="238"/>
    </location>
</feature>
<evidence type="ECO:0000256" key="8">
    <source>
        <dbReference type="ARBA" id="ARBA00023136"/>
    </source>
</evidence>
<proteinExistence type="inferred from homology"/>
<keyword evidence="11" id="KW-1185">Reference proteome</keyword>
<evidence type="ECO:0000256" key="5">
    <source>
        <dbReference type="ARBA" id="ARBA00022573"/>
    </source>
</evidence>
<evidence type="ECO:0000256" key="1">
    <source>
        <dbReference type="ARBA" id="ARBA00004651"/>
    </source>
</evidence>
<dbReference type="PANTHER" id="PTHR34308:SF1">
    <property type="entry name" value="COBALAMIN BIOSYNTHESIS PROTEIN CBIB"/>
    <property type="match status" value="1"/>
</dbReference>
<comment type="subcellular location">
    <subcellularLocation>
        <location evidence="1 9">Cell membrane</location>
        <topology evidence="1 9">Multi-pass membrane protein</topology>
    </subcellularLocation>
</comment>
<comment type="similarity">
    <text evidence="3 9">Belongs to the CobD/CbiB family.</text>
</comment>
<feature type="transmembrane region" description="Helical" evidence="9">
    <location>
        <begin position="170"/>
        <end position="190"/>
    </location>
</feature>
<evidence type="ECO:0000256" key="9">
    <source>
        <dbReference type="HAMAP-Rule" id="MF_00024"/>
    </source>
</evidence>
<dbReference type="EMBL" id="JAWJZB010000010">
    <property type="protein sequence ID" value="MDV5088915.1"/>
    <property type="molecule type" value="Genomic_DNA"/>
</dbReference>
<keyword evidence="8 9" id="KW-0472">Membrane</keyword>
<dbReference type="RefSeq" id="WP_317330283.1">
    <property type="nucleotide sequence ID" value="NZ_JAWJZA010000021.1"/>
</dbReference>
<feature type="transmembrane region" description="Helical" evidence="9">
    <location>
        <begin position="65"/>
        <end position="90"/>
    </location>
</feature>
<keyword evidence="7 9" id="KW-1133">Transmembrane helix</keyword>
<dbReference type="NCBIfam" id="TIGR00380">
    <property type="entry name" value="cobal_cbiB"/>
    <property type="match status" value="1"/>
</dbReference>
<evidence type="ECO:0000313" key="10">
    <source>
        <dbReference type="EMBL" id="MDV5088915.1"/>
    </source>
</evidence>
<dbReference type="PANTHER" id="PTHR34308">
    <property type="entry name" value="COBALAMIN BIOSYNTHESIS PROTEIN CBIB"/>
    <property type="match status" value="1"/>
</dbReference>
<comment type="pathway">
    <text evidence="2 9">Cofactor biosynthesis; adenosylcobalamin biosynthesis.</text>
</comment>
<gene>
    <name evidence="10" type="primary">cbiB</name>
    <name evidence="9" type="synonym">cobD</name>
    <name evidence="10" type="ORF">RVY80_08770</name>
</gene>
<keyword evidence="5 9" id="KW-0169">Cobalamin biosynthesis</keyword>
<dbReference type="Proteomes" id="UP001272515">
    <property type="component" value="Unassembled WGS sequence"/>
</dbReference>
<comment type="caution">
    <text evidence="9">Lacks conserved residue(s) required for the propagation of feature annotation.</text>
</comment>
<dbReference type="Pfam" id="PF03186">
    <property type="entry name" value="CobD_Cbib"/>
    <property type="match status" value="1"/>
</dbReference>
<evidence type="ECO:0000256" key="6">
    <source>
        <dbReference type="ARBA" id="ARBA00022692"/>
    </source>
</evidence>
<dbReference type="InterPro" id="IPR004485">
    <property type="entry name" value="Cobalamin_biosynth_CobD/CbiB"/>
</dbReference>
<evidence type="ECO:0000256" key="2">
    <source>
        <dbReference type="ARBA" id="ARBA00004953"/>
    </source>
</evidence>
<evidence type="ECO:0000256" key="7">
    <source>
        <dbReference type="ARBA" id="ARBA00022989"/>
    </source>
</evidence>
<keyword evidence="4 9" id="KW-1003">Cell membrane</keyword>
<evidence type="ECO:0000256" key="4">
    <source>
        <dbReference type="ARBA" id="ARBA00022475"/>
    </source>
</evidence>
<comment type="function">
    <text evidence="9">Converts cobyric acid to cobinamide by the addition of aminopropanol on the F carboxylic group.</text>
</comment>
<evidence type="ECO:0000256" key="3">
    <source>
        <dbReference type="ARBA" id="ARBA00006263"/>
    </source>
</evidence>
<keyword evidence="6 9" id="KW-0812">Transmembrane</keyword>
<reference evidence="10 11" key="1">
    <citation type="submission" date="2023-10" db="EMBL/GenBank/DDBJ databases">
        <title>Veillonella sp. nov., isolated from a pig farm feces dump.</title>
        <authorList>
            <person name="Chang Y.-H."/>
        </authorList>
    </citation>
    <scope>NUCLEOTIDE SEQUENCE [LARGE SCALE GENOMIC DNA]</scope>
    <source>
        <strain evidence="10 11">YH-vei2233</strain>
    </source>
</reference>
<dbReference type="HAMAP" id="MF_00024">
    <property type="entry name" value="CobD_CbiB"/>
    <property type="match status" value="1"/>
</dbReference>
<sequence>MDIWQQIADGFVKYSYYCIPLLAFLLDCLIGDPQTKYHPVVGIGKLISLYENLLYKASDSNARKFLYGMFTALLTIITVIIISVLILAMASAINPWLEYVIEVILVYISISPRALAKAGNELARLLKQGRLEKARFKLSWIVGRDTADLDESEITRATIETIAENTVDGILSPLFFFILFGPLGAIAYRATNTLDSMIGYKNDKYMFFGRFAAKLDDLVNLIPALIGLFLFTLAAFILQDDWRSAWRIGWRDARKHPSPNGGYAEAPVAGALHIRLGGYNQYFNRMTFREYMGDPLTQMKGYHITKTIRLMYVCTLLMISLTIILTYGMIQL</sequence>
<feature type="transmembrane region" description="Helical" evidence="9">
    <location>
        <begin position="310"/>
        <end position="330"/>
    </location>
</feature>
<name>A0ABU3ZAJ4_9FIRM</name>